<accession>A0ABY6HNG3</accession>
<evidence type="ECO:0000313" key="3">
    <source>
        <dbReference type="Proteomes" id="UP001208689"/>
    </source>
</evidence>
<dbReference type="InterPro" id="IPR029058">
    <property type="entry name" value="AB_hydrolase_fold"/>
</dbReference>
<proteinExistence type="predicted"/>
<dbReference type="PANTHER" id="PTHR43798">
    <property type="entry name" value="MONOACYLGLYCEROL LIPASE"/>
    <property type="match status" value="1"/>
</dbReference>
<sequence>MENIHPKTFQTHAGKIEYYYQKNPNNDLTILFIHGLTGNKEWFPDQYQRFDLQRYSWITYDLLGHGKSDKPPHQEYYTMEFQASILRQLLETLDVKQMIIFAHSMGGPIAISLLENILNPSTQFKIDCEVLGLFYLEGNLDRGNATFSGIVADYSQEAFEENFESFIQDIAPPSDPDSIETLEAFRTIGAFALWATCVDLARTSRREDLLPRLLKIASFPIYFIFGENNKGTYSSELLLQNNNQPLIYIPKAGHGLYLENPRDFWKQTLSLLESKMM</sequence>
<dbReference type="EMBL" id="CP104013">
    <property type="protein sequence ID" value="UYP44961.1"/>
    <property type="molecule type" value="Genomic_DNA"/>
</dbReference>
<dbReference type="Gene3D" id="3.40.50.1820">
    <property type="entry name" value="alpha/beta hydrolase"/>
    <property type="match status" value="1"/>
</dbReference>
<dbReference type="EC" id="4.2.99.20" evidence="2"/>
<feature type="domain" description="AB hydrolase-1" evidence="1">
    <location>
        <begin position="29"/>
        <end position="116"/>
    </location>
</feature>
<dbReference type="InterPro" id="IPR050266">
    <property type="entry name" value="AB_hydrolase_sf"/>
</dbReference>
<reference evidence="2" key="1">
    <citation type="submission" date="2022-09" db="EMBL/GenBank/DDBJ databases">
        <title>Actin cytoskeleton and complex cell architecture in an #Asgard archaeon.</title>
        <authorList>
            <person name="Ponce Toledo R.I."/>
            <person name="Schleper C."/>
            <person name="Rodrigues Oliveira T."/>
            <person name="Wollweber F."/>
            <person name="Xu J."/>
            <person name="Rittmann S."/>
            <person name="Klingl A."/>
            <person name="Pilhofer M."/>
        </authorList>
    </citation>
    <scope>NUCLEOTIDE SEQUENCE</scope>
    <source>
        <strain evidence="2">B-35</strain>
    </source>
</reference>
<dbReference type="GO" id="GO:0070205">
    <property type="term" value="F:2-succinyl-6-hydroxy-2,4-cyclohexadiene-1-carboxylate synthase activity"/>
    <property type="evidence" value="ECO:0007669"/>
    <property type="project" value="UniProtKB-EC"/>
</dbReference>
<keyword evidence="3" id="KW-1185">Reference proteome</keyword>
<dbReference type="Pfam" id="PF00561">
    <property type="entry name" value="Abhydrolase_1"/>
    <property type="match status" value="1"/>
</dbReference>
<gene>
    <name evidence="2" type="ORF">NEF87_001246</name>
</gene>
<dbReference type="Proteomes" id="UP001208689">
    <property type="component" value="Chromosome"/>
</dbReference>
<dbReference type="InterPro" id="IPR000073">
    <property type="entry name" value="AB_hydrolase_1"/>
</dbReference>
<dbReference type="SUPFAM" id="SSF53474">
    <property type="entry name" value="alpha/beta-Hydrolases"/>
    <property type="match status" value="1"/>
</dbReference>
<dbReference type="PANTHER" id="PTHR43798:SF20">
    <property type="entry name" value="2-SUCCINYL-6-HYDROXY-2,4-CYCLOHEXADIENE-1-CARBOXYLATE SYNTHASE-RELATED"/>
    <property type="match status" value="1"/>
</dbReference>
<organism evidence="2 3">
    <name type="scientific">Candidatus Lokiarchaeum ossiferum</name>
    <dbReference type="NCBI Taxonomy" id="2951803"/>
    <lineage>
        <taxon>Archaea</taxon>
        <taxon>Promethearchaeati</taxon>
        <taxon>Promethearchaeota</taxon>
        <taxon>Promethearchaeia</taxon>
        <taxon>Promethearchaeales</taxon>
        <taxon>Promethearchaeaceae</taxon>
        <taxon>Candidatus Lokiarchaeum</taxon>
    </lineage>
</organism>
<name>A0ABY6HNG3_9ARCH</name>
<protein>
    <submittedName>
        <fullName evidence="2">2-succinyl-6-hydroxy-2, 4-cyclohexadiene-1-carboxylate synthase</fullName>
        <ecNumber evidence="2">4.2.99.20</ecNumber>
    </submittedName>
</protein>
<evidence type="ECO:0000259" key="1">
    <source>
        <dbReference type="Pfam" id="PF00561"/>
    </source>
</evidence>
<evidence type="ECO:0000313" key="2">
    <source>
        <dbReference type="EMBL" id="UYP44961.1"/>
    </source>
</evidence>
<keyword evidence="2" id="KW-0456">Lyase</keyword>